<evidence type="ECO:0000313" key="2">
    <source>
        <dbReference type="Proteomes" id="UP000240830"/>
    </source>
</evidence>
<accession>A0A2H9TPS2</accession>
<sequence length="97" mass="10550">MLVCSDENVLATTIVSADNATRLLFVNTNYHAASTKRECTLILTQFPVGESVSLAWSGAVFLLAWTASGHLAIVDYQTVGWALMNNLVEESEGKEDE</sequence>
<dbReference type="AlphaFoldDB" id="A0A2H9TPS2"/>
<name>A0A2H9TPS2_9FUNG</name>
<gene>
    <name evidence="1" type="ORF">PSACC_00392</name>
</gene>
<dbReference type="EMBL" id="MTSL01000041">
    <property type="protein sequence ID" value="PJF19739.1"/>
    <property type="molecule type" value="Genomic_DNA"/>
</dbReference>
<proteinExistence type="predicted"/>
<organism evidence="1 2">
    <name type="scientific">Paramicrosporidium saccamoebae</name>
    <dbReference type="NCBI Taxonomy" id="1246581"/>
    <lineage>
        <taxon>Eukaryota</taxon>
        <taxon>Fungi</taxon>
        <taxon>Fungi incertae sedis</taxon>
        <taxon>Cryptomycota</taxon>
        <taxon>Cryptomycota incertae sedis</taxon>
        <taxon>Paramicrosporidium</taxon>
    </lineage>
</organism>
<reference evidence="1 2" key="1">
    <citation type="submission" date="2016-10" db="EMBL/GenBank/DDBJ databases">
        <title>The genome of Paramicrosporidium saccamoebae is the missing link in understanding Cryptomycota and Microsporidia evolution.</title>
        <authorList>
            <person name="Quandt C.A."/>
            <person name="Beaudet D."/>
            <person name="Corsaro D."/>
            <person name="Michel R."/>
            <person name="Corradi N."/>
            <person name="James T."/>
        </authorList>
    </citation>
    <scope>NUCLEOTIDE SEQUENCE [LARGE SCALE GENOMIC DNA]</scope>
    <source>
        <strain evidence="1 2">KSL3</strain>
    </source>
</reference>
<evidence type="ECO:0000313" key="1">
    <source>
        <dbReference type="EMBL" id="PJF19739.1"/>
    </source>
</evidence>
<dbReference type="Proteomes" id="UP000240830">
    <property type="component" value="Unassembled WGS sequence"/>
</dbReference>
<protein>
    <submittedName>
        <fullName evidence="1">Uncharacterized protein</fullName>
    </submittedName>
</protein>
<comment type="caution">
    <text evidence="1">The sequence shown here is derived from an EMBL/GenBank/DDBJ whole genome shotgun (WGS) entry which is preliminary data.</text>
</comment>
<keyword evidence="2" id="KW-1185">Reference proteome</keyword>